<feature type="region of interest" description="Disordered" evidence="1">
    <location>
        <begin position="1"/>
        <end position="127"/>
    </location>
</feature>
<dbReference type="Proteomes" id="UP000799772">
    <property type="component" value="Unassembled WGS sequence"/>
</dbReference>
<feature type="compositionally biased region" description="Polar residues" evidence="1">
    <location>
        <begin position="79"/>
        <end position="97"/>
    </location>
</feature>
<gene>
    <name evidence="2" type="ORF">NA57DRAFT_61812</name>
</gene>
<sequence>MDRRNNTNINSGAQKLKRQLSERNALRNAQMQAGRAARPASTIRVVEESDSESDYENSNSTHVARASSSSQHDQASSSTVGSSQQERAYLSVGSQLAHSPFAPRDARPLPTPTHQPARHAPSRASSELPAAYAERVVANTHSARTASSTSTAPGPRNSGSNAHYPLPPFNFTPETIAYLRSQDVFAPLPRIGTEVEGGPVIQGPAPSPPAAREPTLTLRYAVQAPSSNDLTADTVEAEQQPEYLSPSGDFGRRYPPRRSSRRYSAFENPRPVPPTPPRGVSLAQDQILDDGEEHELQEGAGMQGEVEEREQDCPFWRMVWSYTCKVGRTIACRRAV</sequence>
<accession>A0A9P4I7R4</accession>
<feature type="region of interest" description="Disordered" evidence="1">
    <location>
        <begin position="230"/>
        <end position="280"/>
    </location>
</feature>
<evidence type="ECO:0000256" key="1">
    <source>
        <dbReference type="SAM" id="MobiDB-lite"/>
    </source>
</evidence>
<reference evidence="2" key="1">
    <citation type="journal article" date="2020" name="Stud. Mycol.">
        <title>101 Dothideomycetes genomes: a test case for predicting lifestyles and emergence of pathogens.</title>
        <authorList>
            <person name="Haridas S."/>
            <person name="Albert R."/>
            <person name="Binder M."/>
            <person name="Bloem J."/>
            <person name="Labutti K."/>
            <person name="Salamov A."/>
            <person name="Andreopoulos B."/>
            <person name="Baker S."/>
            <person name="Barry K."/>
            <person name="Bills G."/>
            <person name="Bluhm B."/>
            <person name="Cannon C."/>
            <person name="Castanera R."/>
            <person name="Culley D."/>
            <person name="Daum C."/>
            <person name="Ezra D."/>
            <person name="Gonzalez J."/>
            <person name="Henrissat B."/>
            <person name="Kuo A."/>
            <person name="Liang C."/>
            <person name="Lipzen A."/>
            <person name="Lutzoni F."/>
            <person name="Magnuson J."/>
            <person name="Mondo S."/>
            <person name="Nolan M."/>
            <person name="Ohm R."/>
            <person name="Pangilinan J."/>
            <person name="Park H.-J."/>
            <person name="Ramirez L."/>
            <person name="Alfaro M."/>
            <person name="Sun H."/>
            <person name="Tritt A."/>
            <person name="Yoshinaga Y."/>
            <person name="Zwiers L.-H."/>
            <person name="Turgeon B."/>
            <person name="Goodwin S."/>
            <person name="Spatafora J."/>
            <person name="Crous P."/>
            <person name="Grigoriev I."/>
        </authorList>
    </citation>
    <scope>NUCLEOTIDE SEQUENCE</scope>
    <source>
        <strain evidence="2">CBS 133067</strain>
    </source>
</reference>
<name>A0A9P4I7R4_9PEZI</name>
<feature type="compositionally biased region" description="Low complexity" evidence="1">
    <location>
        <begin position="56"/>
        <end position="78"/>
    </location>
</feature>
<comment type="caution">
    <text evidence="2">The sequence shown here is derived from an EMBL/GenBank/DDBJ whole genome shotgun (WGS) entry which is preliminary data.</text>
</comment>
<feature type="region of interest" description="Disordered" evidence="1">
    <location>
        <begin position="139"/>
        <end position="164"/>
    </location>
</feature>
<feature type="compositionally biased region" description="Polar residues" evidence="1">
    <location>
        <begin position="1"/>
        <end position="13"/>
    </location>
</feature>
<feature type="compositionally biased region" description="Low complexity" evidence="1">
    <location>
        <begin position="139"/>
        <end position="152"/>
    </location>
</feature>
<keyword evidence="3" id="KW-1185">Reference proteome</keyword>
<organism evidence="2 3">
    <name type="scientific">Rhizodiscina lignyota</name>
    <dbReference type="NCBI Taxonomy" id="1504668"/>
    <lineage>
        <taxon>Eukaryota</taxon>
        <taxon>Fungi</taxon>
        <taxon>Dikarya</taxon>
        <taxon>Ascomycota</taxon>
        <taxon>Pezizomycotina</taxon>
        <taxon>Dothideomycetes</taxon>
        <taxon>Pleosporomycetidae</taxon>
        <taxon>Aulographales</taxon>
        <taxon>Rhizodiscinaceae</taxon>
        <taxon>Rhizodiscina</taxon>
    </lineage>
</organism>
<dbReference type="EMBL" id="ML978139">
    <property type="protein sequence ID" value="KAF2093301.1"/>
    <property type="molecule type" value="Genomic_DNA"/>
</dbReference>
<evidence type="ECO:0000313" key="2">
    <source>
        <dbReference type="EMBL" id="KAF2093301.1"/>
    </source>
</evidence>
<proteinExistence type="predicted"/>
<protein>
    <submittedName>
        <fullName evidence="2">Uncharacterized protein</fullName>
    </submittedName>
</protein>
<evidence type="ECO:0000313" key="3">
    <source>
        <dbReference type="Proteomes" id="UP000799772"/>
    </source>
</evidence>
<dbReference type="AlphaFoldDB" id="A0A9P4I7R4"/>